<dbReference type="Proteomes" id="UP000318833">
    <property type="component" value="Unassembled WGS sequence"/>
</dbReference>
<evidence type="ECO:0008006" key="3">
    <source>
        <dbReference type="Google" id="ProtNLM"/>
    </source>
</evidence>
<protein>
    <recommendedName>
        <fullName evidence="3">IrrE N-terminal-like domain-containing protein</fullName>
    </recommendedName>
</protein>
<sequence>MNLQTILNDIIKNAFPELMDEDIAIEWKNLEDALMDQGGLTGHGYFIEVDESLKKANEAIIVGGIAHELCHILADLKVGKWQILLDRVAYRIFKRYRTLDERNTDLQAIIRGYGSSVLLFMKYSENKGYNYYKEDGLSIREIEAILNNGLK</sequence>
<keyword evidence="2" id="KW-1185">Reference proteome</keyword>
<evidence type="ECO:0000313" key="2">
    <source>
        <dbReference type="Proteomes" id="UP000318833"/>
    </source>
</evidence>
<gene>
    <name evidence="1" type="ORF">FOF46_26620</name>
</gene>
<dbReference type="RefSeq" id="WP_143918580.1">
    <property type="nucleotide sequence ID" value="NZ_CANMXV010000057.1"/>
</dbReference>
<comment type="caution">
    <text evidence="1">The sequence shown here is derived from an EMBL/GenBank/DDBJ whole genome shotgun (WGS) entry which is preliminary data.</text>
</comment>
<proteinExistence type="predicted"/>
<accession>A0A554VCH6</accession>
<name>A0A554VCH6_9FLAO</name>
<dbReference type="EMBL" id="VLNR01000082">
    <property type="protein sequence ID" value="TSE04403.1"/>
    <property type="molecule type" value="Genomic_DNA"/>
</dbReference>
<reference evidence="1 2" key="1">
    <citation type="submission" date="2019-07" db="EMBL/GenBank/DDBJ databases">
        <title>The draft genome sequence of Aquimarina algiphila M91.</title>
        <authorList>
            <person name="Meng X."/>
        </authorList>
    </citation>
    <scope>NUCLEOTIDE SEQUENCE [LARGE SCALE GENOMIC DNA]</scope>
    <source>
        <strain evidence="1 2">M91</strain>
    </source>
</reference>
<dbReference type="AlphaFoldDB" id="A0A554VCH6"/>
<organism evidence="1 2">
    <name type="scientific">Aquimarina algiphila</name>
    <dbReference type="NCBI Taxonomy" id="2047982"/>
    <lineage>
        <taxon>Bacteria</taxon>
        <taxon>Pseudomonadati</taxon>
        <taxon>Bacteroidota</taxon>
        <taxon>Flavobacteriia</taxon>
        <taxon>Flavobacteriales</taxon>
        <taxon>Flavobacteriaceae</taxon>
        <taxon>Aquimarina</taxon>
    </lineage>
</organism>
<evidence type="ECO:0000313" key="1">
    <source>
        <dbReference type="EMBL" id="TSE04403.1"/>
    </source>
</evidence>